<dbReference type="Pfam" id="PF01425">
    <property type="entry name" value="Amidase"/>
    <property type="match status" value="1"/>
</dbReference>
<keyword evidence="1" id="KW-0732">Signal</keyword>
<feature type="domain" description="Amidase" evidence="2">
    <location>
        <begin position="55"/>
        <end position="559"/>
    </location>
</feature>
<dbReference type="AlphaFoldDB" id="A0A9P4W6T3"/>
<comment type="caution">
    <text evidence="3">The sequence shown here is derived from an EMBL/GenBank/DDBJ whole genome shotgun (WGS) entry which is preliminary data.</text>
</comment>
<evidence type="ECO:0000313" key="4">
    <source>
        <dbReference type="Proteomes" id="UP000801428"/>
    </source>
</evidence>
<keyword evidence="4" id="KW-1185">Reference proteome</keyword>
<dbReference type="EMBL" id="SWKU01000029">
    <property type="protein sequence ID" value="KAF2996031.1"/>
    <property type="molecule type" value="Genomic_DNA"/>
</dbReference>
<proteinExistence type="predicted"/>
<gene>
    <name evidence="3" type="ORF">E8E13_002527</name>
</gene>
<reference evidence="3" key="1">
    <citation type="submission" date="2019-04" db="EMBL/GenBank/DDBJ databases">
        <title>Sequencing of skin fungus with MAO and IRED activity.</title>
        <authorList>
            <person name="Marsaioli A.J."/>
            <person name="Bonatto J.M.C."/>
            <person name="Reis Junior O."/>
        </authorList>
    </citation>
    <scope>NUCLEOTIDE SEQUENCE</scope>
    <source>
        <strain evidence="3">30M1</strain>
    </source>
</reference>
<accession>A0A9P4W6T3</accession>
<organism evidence="3 4">
    <name type="scientific">Curvularia kusanoi</name>
    <name type="common">Cochliobolus kusanoi</name>
    <dbReference type="NCBI Taxonomy" id="90978"/>
    <lineage>
        <taxon>Eukaryota</taxon>
        <taxon>Fungi</taxon>
        <taxon>Dikarya</taxon>
        <taxon>Ascomycota</taxon>
        <taxon>Pezizomycotina</taxon>
        <taxon>Dothideomycetes</taxon>
        <taxon>Pleosporomycetidae</taxon>
        <taxon>Pleosporales</taxon>
        <taxon>Pleosporineae</taxon>
        <taxon>Pleosporaceae</taxon>
        <taxon>Curvularia</taxon>
    </lineage>
</organism>
<dbReference type="InterPro" id="IPR036928">
    <property type="entry name" value="AS_sf"/>
</dbReference>
<feature type="signal peptide" evidence="1">
    <location>
        <begin position="1"/>
        <end position="21"/>
    </location>
</feature>
<dbReference type="InterPro" id="IPR023631">
    <property type="entry name" value="Amidase_dom"/>
</dbReference>
<evidence type="ECO:0000313" key="3">
    <source>
        <dbReference type="EMBL" id="KAF2996031.1"/>
    </source>
</evidence>
<evidence type="ECO:0000259" key="2">
    <source>
        <dbReference type="Pfam" id="PF01425"/>
    </source>
</evidence>
<dbReference type="SUPFAM" id="SSF75304">
    <property type="entry name" value="Amidase signature (AS) enzymes"/>
    <property type="match status" value="1"/>
</dbReference>
<dbReference type="PANTHER" id="PTHR42678:SF11">
    <property type="entry name" value="AMIDASE FAMILY PROTEIN"/>
    <property type="match status" value="1"/>
</dbReference>
<protein>
    <recommendedName>
        <fullName evidence="2">Amidase domain-containing protein</fullName>
    </recommendedName>
</protein>
<sequence length="677" mass="72908">MARSSGLVFAILYLLLGGAMGLSIVEASIDDLQAALEAGQINSVQLTAKHLVRLAQYDRRGPRLNSLVVYNTNVFDHAQASDNFRALNGAIRTSLEGIPGTLKDSYMMAGLTVASGSPAFQSLTASEDAFTVGRIRHGGGVILGKTNMPPMANGGMQRGLYGRAESPYNKDFLTAAYASGSSNGAGSSTSASFAAFAMAEETVSSGRSPASNNGLVAYTPSRGVLSIRGNWPLFVVADVVVPYARSTTDLANLLDVIVADDPDTTSDFWRGQPYVELPAASSVRPVGSYKDLLQADALRGKRIGVPKMYIGGNDAFAQPIWISPAVRKLWTTARATLVSLGATVEEVNFPLITNYETAGEAAWNTSYPLPASSNDTTLRSPSELWSYGWDDYLRMANDTTHSNITRLSDADPSLIFPQLPNTLPDRYGNAFLNRTKSNAEIVSVTNGRNDSIFSVPGLETHLKAVEARRKRDLEDWLDTSNLDLLVWPSAGDVGPQDAETDSTAAELAWRNGVFFSNGNYAIRQLGVPTVSVFMGMLEDKGMPMDLTFAGKAYSDNQLLSYSYAFENKHAKRVAPPLTPELPTDIIETCGTKNIAGIYPPVLHAKVAMLCGDVIEVSGTVDTTQSGPLEKIEVFVDGIPVTPSCSQDGTWSVLAKKIPYDDPIEDVPVSCHRKEWEE</sequence>
<dbReference type="NCBIfam" id="NF005127">
    <property type="entry name" value="PRK06565.1"/>
    <property type="match status" value="1"/>
</dbReference>
<dbReference type="Proteomes" id="UP000801428">
    <property type="component" value="Unassembled WGS sequence"/>
</dbReference>
<dbReference type="Gene3D" id="3.90.1300.10">
    <property type="entry name" value="Amidase signature (AS) domain"/>
    <property type="match status" value="1"/>
</dbReference>
<dbReference type="OrthoDB" id="566138at2759"/>
<name>A0A9P4W6T3_CURKU</name>
<dbReference type="PANTHER" id="PTHR42678">
    <property type="entry name" value="AMIDASE"/>
    <property type="match status" value="1"/>
</dbReference>
<evidence type="ECO:0000256" key="1">
    <source>
        <dbReference type="SAM" id="SignalP"/>
    </source>
</evidence>
<feature type="chain" id="PRO_5040334067" description="Amidase domain-containing protein" evidence="1">
    <location>
        <begin position="22"/>
        <end position="677"/>
    </location>
</feature>